<comment type="pathway">
    <text evidence="2">Antibiotic biosynthesis.</text>
</comment>
<dbReference type="PROSITE" id="PS52019">
    <property type="entry name" value="PKS_MFAS_DH"/>
    <property type="match status" value="4"/>
</dbReference>
<keyword evidence="6" id="KW-0045">Antibiotic biosynthesis</keyword>
<evidence type="ECO:0000256" key="8">
    <source>
        <dbReference type="ARBA" id="ARBA00023315"/>
    </source>
</evidence>
<dbReference type="InterPro" id="IPR013154">
    <property type="entry name" value="ADH-like_N"/>
</dbReference>
<feature type="region of interest" description="N-terminal hotdog fold" evidence="9">
    <location>
        <begin position="6473"/>
        <end position="6598"/>
    </location>
</feature>
<dbReference type="Gene3D" id="3.40.366.10">
    <property type="entry name" value="Malonyl-Coenzyme A Acyl Carrier Protein, domain 2"/>
    <property type="match status" value="4"/>
</dbReference>
<evidence type="ECO:0000256" key="6">
    <source>
        <dbReference type="ARBA" id="ARBA00023194"/>
    </source>
</evidence>
<dbReference type="CDD" id="cd05195">
    <property type="entry name" value="enoyl_red"/>
    <property type="match status" value="1"/>
</dbReference>
<evidence type="ECO:0000256" key="5">
    <source>
        <dbReference type="ARBA" id="ARBA00022679"/>
    </source>
</evidence>
<dbReference type="SMART" id="SM00822">
    <property type="entry name" value="PKS_KR"/>
    <property type="match status" value="4"/>
</dbReference>
<dbReference type="InterPro" id="IPR020806">
    <property type="entry name" value="PKS_PP-bd"/>
</dbReference>
<dbReference type="InterPro" id="IPR006162">
    <property type="entry name" value="Ppantetheine_attach_site"/>
</dbReference>
<dbReference type="Pfam" id="PF16197">
    <property type="entry name" value="KAsynt_C_assoc"/>
    <property type="match status" value="2"/>
</dbReference>
<evidence type="ECO:0000313" key="14">
    <source>
        <dbReference type="Proteomes" id="UP001220022"/>
    </source>
</evidence>
<keyword evidence="14" id="KW-1185">Reference proteome</keyword>
<feature type="active site" description="Proton donor; for dehydratase activity" evidence="9">
    <location>
        <position position="6669"/>
    </location>
</feature>
<dbReference type="InterPro" id="IPR057326">
    <property type="entry name" value="KR_dom"/>
</dbReference>
<dbReference type="InterPro" id="IPR055123">
    <property type="entry name" value="SpnB-like_Rossmann"/>
</dbReference>
<evidence type="ECO:0000259" key="12">
    <source>
        <dbReference type="PROSITE" id="PS52019"/>
    </source>
</evidence>
<dbReference type="InterPro" id="IPR011032">
    <property type="entry name" value="GroES-like_sf"/>
</dbReference>
<dbReference type="Pfam" id="PF21089">
    <property type="entry name" value="PKS_DH_N"/>
    <property type="match status" value="4"/>
</dbReference>
<dbReference type="Gene3D" id="3.40.47.10">
    <property type="match status" value="4"/>
</dbReference>
<dbReference type="CDD" id="cd00833">
    <property type="entry name" value="PKS"/>
    <property type="match status" value="4"/>
</dbReference>
<feature type="domain" description="Carrier" evidence="10">
    <location>
        <begin position="5492"/>
        <end position="5567"/>
    </location>
</feature>
<feature type="domain" description="Carrier" evidence="10">
    <location>
        <begin position="1705"/>
        <end position="1780"/>
    </location>
</feature>
<dbReference type="InterPro" id="IPR049551">
    <property type="entry name" value="PKS_DH_C"/>
</dbReference>
<dbReference type="InterPro" id="IPR016039">
    <property type="entry name" value="Thiolase-like"/>
</dbReference>
<dbReference type="SUPFAM" id="SSF50129">
    <property type="entry name" value="GroES-like"/>
    <property type="match status" value="1"/>
</dbReference>
<feature type="domain" description="PKS/mFAS DH" evidence="12">
    <location>
        <begin position="4738"/>
        <end position="5013"/>
    </location>
</feature>
<dbReference type="InterPro" id="IPR016036">
    <property type="entry name" value="Malonyl_transacylase_ACP-bd"/>
</dbReference>
<feature type="active site" description="Proton donor; for dehydratase activity" evidence="9">
    <location>
        <position position="4936"/>
    </location>
</feature>
<gene>
    <name evidence="13" type="ORF">P2L57_06910</name>
</gene>
<keyword evidence="4" id="KW-0597">Phosphoprotein</keyword>
<feature type="region of interest" description="N-terminal hotdog fold" evidence="9">
    <location>
        <begin position="930"/>
        <end position="1056"/>
    </location>
</feature>
<dbReference type="InterPro" id="IPR036736">
    <property type="entry name" value="ACP-like_sf"/>
</dbReference>
<dbReference type="InterPro" id="IPR020843">
    <property type="entry name" value="ER"/>
</dbReference>
<dbReference type="Gene3D" id="3.90.180.10">
    <property type="entry name" value="Medium-chain alcohol dehydrogenases, catalytic domain"/>
    <property type="match status" value="1"/>
</dbReference>
<dbReference type="InterPro" id="IPR050091">
    <property type="entry name" value="PKS_NRPS_Biosynth_Enz"/>
</dbReference>
<feature type="active site" description="Proton acceptor; for dehydratase activity" evidence="9">
    <location>
        <position position="2715"/>
    </location>
</feature>
<keyword evidence="3" id="KW-0596">Phosphopantetheine</keyword>
<dbReference type="SMART" id="SM01294">
    <property type="entry name" value="PKS_PP_betabranch"/>
    <property type="match status" value="4"/>
</dbReference>
<evidence type="ECO:0000259" key="11">
    <source>
        <dbReference type="PROSITE" id="PS52004"/>
    </source>
</evidence>
<dbReference type="SMART" id="SM00827">
    <property type="entry name" value="PKS_AT"/>
    <property type="match status" value="4"/>
</dbReference>
<feature type="region of interest" description="C-terminal hotdog fold" evidence="9">
    <location>
        <begin position="1068"/>
        <end position="1207"/>
    </location>
</feature>
<feature type="region of interest" description="C-terminal hotdog fold" evidence="9">
    <location>
        <begin position="4875"/>
        <end position="5013"/>
    </location>
</feature>
<dbReference type="Gene3D" id="3.30.70.3290">
    <property type="match status" value="4"/>
</dbReference>
<dbReference type="SUPFAM" id="SSF52151">
    <property type="entry name" value="FabD/lysophospholipase-like"/>
    <property type="match status" value="4"/>
</dbReference>
<dbReference type="EMBL" id="JARHTQ010000003">
    <property type="protein sequence ID" value="MDF2255463.1"/>
    <property type="molecule type" value="Genomic_DNA"/>
</dbReference>
<dbReference type="InterPro" id="IPR036291">
    <property type="entry name" value="NAD(P)-bd_dom_sf"/>
</dbReference>
<dbReference type="PROSITE" id="PS01162">
    <property type="entry name" value="QOR_ZETA_CRYSTAL"/>
    <property type="match status" value="1"/>
</dbReference>
<dbReference type="PROSITE" id="PS52004">
    <property type="entry name" value="KS3_2"/>
    <property type="match status" value="4"/>
</dbReference>
<dbReference type="InterPro" id="IPR002364">
    <property type="entry name" value="Quin_OxRdtase/zeta-crystal_CS"/>
</dbReference>
<dbReference type="InterPro" id="IPR015083">
    <property type="entry name" value="NorB/c/GfsB-D-like_docking"/>
</dbReference>
<dbReference type="SMART" id="SM00829">
    <property type="entry name" value="PKS_ER"/>
    <property type="match status" value="1"/>
</dbReference>
<dbReference type="SUPFAM" id="SSF47336">
    <property type="entry name" value="ACP-like"/>
    <property type="match status" value="4"/>
</dbReference>
<dbReference type="Pfam" id="PF08659">
    <property type="entry name" value="KR"/>
    <property type="match status" value="4"/>
</dbReference>
<feature type="domain" description="Ketosynthase family 3 (KS3)" evidence="11">
    <location>
        <begin position="1799"/>
        <end position="2225"/>
    </location>
</feature>
<comment type="cofactor">
    <cofactor evidence="1">
        <name>pantetheine 4'-phosphate</name>
        <dbReference type="ChEBI" id="CHEBI:47942"/>
    </cofactor>
</comment>
<dbReference type="Pfam" id="PF00550">
    <property type="entry name" value="PP-binding"/>
    <property type="match status" value="4"/>
</dbReference>
<name>A0ABT5YVF6_9ACTN</name>
<comment type="caution">
    <text evidence="13">The sequence shown here is derived from an EMBL/GenBank/DDBJ whole genome shotgun (WGS) entry which is preliminary data.</text>
</comment>
<feature type="active site" description="Proton donor; for dehydratase activity" evidence="9">
    <location>
        <position position="2881"/>
    </location>
</feature>
<dbReference type="InterPro" id="IPR049900">
    <property type="entry name" value="PKS_mFAS_DH"/>
</dbReference>
<keyword evidence="7" id="KW-0511">Multifunctional enzyme</keyword>
<dbReference type="Gene3D" id="1.10.1200.10">
    <property type="entry name" value="ACP-like"/>
    <property type="match status" value="4"/>
</dbReference>
<dbReference type="InterPro" id="IPR032821">
    <property type="entry name" value="PKS_assoc"/>
</dbReference>
<feature type="active site" description="Proton acceptor; for dehydratase activity" evidence="9">
    <location>
        <position position="962"/>
    </location>
</feature>
<dbReference type="Proteomes" id="UP001220022">
    <property type="component" value="Unassembled WGS sequence"/>
</dbReference>
<dbReference type="InterPro" id="IPR014043">
    <property type="entry name" value="Acyl_transferase_dom"/>
</dbReference>
<dbReference type="Pfam" id="PF08240">
    <property type="entry name" value="ADH_N"/>
    <property type="match status" value="1"/>
</dbReference>
<feature type="domain" description="PKS/mFAS DH" evidence="12">
    <location>
        <begin position="2683"/>
        <end position="2957"/>
    </location>
</feature>
<dbReference type="Pfam" id="PF13602">
    <property type="entry name" value="ADH_zinc_N_2"/>
    <property type="match status" value="1"/>
</dbReference>
<dbReference type="InterPro" id="IPR013968">
    <property type="entry name" value="PKS_KR"/>
</dbReference>
<keyword evidence="8" id="KW-0012">Acyltransferase</keyword>
<dbReference type="Pfam" id="PF22621">
    <property type="entry name" value="CurL-like_PKS_C"/>
    <property type="match status" value="2"/>
</dbReference>
<dbReference type="InterPro" id="IPR001227">
    <property type="entry name" value="Ac_transferase_dom_sf"/>
</dbReference>
<accession>A0ABT5YVF6</accession>
<feature type="domain" description="Ketosynthase family 3 (KS3)" evidence="11">
    <location>
        <begin position="35"/>
        <end position="461"/>
    </location>
</feature>
<dbReference type="SUPFAM" id="SSF51735">
    <property type="entry name" value="NAD(P)-binding Rossmann-fold domains"/>
    <property type="match status" value="9"/>
</dbReference>
<dbReference type="SUPFAM" id="SSF55048">
    <property type="entry name" value="Probable ACP-binding domain of malonyl-CoA ACP transacylase"/>
    <property type="match status" value="4"/>
</dbReference>
<evidence type="ECO:0000313" key="13">
    <source>
        <dbReference type="EMBL" id="MDF2255463.1"/>
    </source>
</evidence>
<dbReference type="InterPro" id="IPR020807">
    <property type="entry name" value="PKS_DH"/>
</dbReference>
<dbReference type="SMART" id="SM00826">
    <property type="entry name" value="PKS_DH"/>
    <property type="match status" value="4"/>
</dbReference>
<reference evidence="13 14" key="1">
    <citation type="submission" date="2023-03" db="EMBL/GenBank/DDBJ databases">
        <title>Draft genome sequence of type strain Streptomyces ferralitis JCM 14344.</title>
        <authorList>
            <person name="Klaysubun C."/>
            <person name="Duangmal K."/>
        </authorList>
    </citation>
    <scope>NUCLEOTIDE SEQUENCE [LARGE SCALE GENOMIC DNA]</scope>
    <source>
        <strain evidence="13 14">JCM 14344</strain>
    </source>
</reference>
<feature type="active site" description="Proton donor; for dehydratase activity" evidence="9">
    <location>
        <position position="1129"/>
    </location>
</feature>
<dbReference type="Pfam" id="PF00698">
    <property type="entry name" value="Acyl_transf_1"/>
    <property type="match status" value="4"/>
</dbReference>
<dbReference type="PANTHER" id="PTHR43775">
    <property type="entry name" value="FATTY ACID SYNTHASE"/>
    <property type="match status" value="1"/>
</dbReference>
<dbReference type="InterPro" id="IPR014030">
    <property type="entry name" value="Ketoacyl_synth_N"/>
</dbReference>
<evidence type="ECO:0000256" key="9">
    <source>
        <dbReference type="PROSITE-ProRule" id="PRU01363"/>
    </source>
</evidence>
<feature type="domain" description="Ketosynthase family 3 (KS3)" evidence="11">
    <location>
        <begin position="5586"/>
        <end position="6012"/>
    </location>
</feature>
<dbReference type="InterPro" id="IPR016035">
    <property type="entry name" value="Acyl_Trfase/lysoPLipase"/>
</dbReference>
<dbReference type="InterPro" id="IPR018201">
    <property type="entry name" value="Ketoacyl_synth_AS"/>
</dbReference>
<feature type="region of interest" description="C-terminal hotdog fold" evidence="9">
    <location>
        <begin position="2820"/>
        <end position="2957"/>
    </location>
</feature>
<evidence type="ECO:0000256" key="7">
    <source>
        <dbReference type="ARBA" id="ARBA00023268"/>
    </source>
</evidence>
<evidence type="ECO:0000259" key="10">
    <source>
        <dbReference type="PROSITE" id="PS50075"/>
    </source>
</evidence>
<evidence type="ECO:0000256" key="4">
    <source>
        <dbReference type="ARBA" id="ARBA00022553"/>
    </source>
</evidence>
<feature type="domain" description="Carrier" evidence="10">
    <location>
        <begin position="7202"/>
        <end position="7277"/>
    </location>
</feature>
<feature type="region of interest" description="N-terminal hotdog fold" evidence="9">
    <location>
        <begin position="2683"/>
        <end position="2808"/>
    </location>
</feature>
<dbReference type="InterPro" id="IPR020841">
    <property type="entry name" value="PKS_Beta-ketoAc_synthase_dom"/>
</dbReference>
<evidence type="ECO:0000256" key="3">
    <source>
        <dbReference type="ARBA" id="ARBA00022450"/>
    </source>
</evidence>
<dbReference type="SUPFAM" id="SSF53901">
    <property type="entry name" value="Thiolase-like"/>
    <property type="match status" value="4"/>
</dbReference>
<dbReference type="Pfam" id="PF14765">
    <property type="entry name" value="PS-DH"/>
    <property type="match status" value="4"/>
</dbReference>
<dbReference type="Pfam" id="PF08990">
    <property type="entry name" value="Docking"/>
    <property type="match status" value="1"/>
</dbReference>
<protein>
    <submittedName>
        <fullName evidence="13">SDR family NAD(P)-dependent oxidoreductase</fullName>
    </submittedName>
</protein>
<organism evidence="13 14">
    <name type="scientific">Streptantibioticus ferralitis</name>
    <dbReference type="NCBI Taxonomy" id="236510"/>
    <lineage>
        <taxon>Bacteria</taxon>
        <taxon>Bacillati</taxon>
        <taxon>Actinomycetota</taxon>
        <taxon>Actinomycetes</taxon>
        <taxon>Kitasatosporales</taxon>
        <taxon>Streptomycetaceae</taxon>
        <taxon>Streptantibioticus</taxon>
    </lineage>
</organism>
<feature type="domain" description="PKS/mFAS DH" evidence="12">
    <location>
        <begin position="6473"/>
        <end position="6747"/>
    </location>
</feature>
<dbReference type="PROSITE" id="PS50075">
    <property type="entry name" value="CARRIER"/>
    <property type="match status" value="4"/>
</dbReference>
<dbReference type="PROSITE" id="PS00012">
    <property type="entry name" value="PHOSPHOPANTETHEINE"/>
    <property type="match status" value="3"/>
</dbReference>
<dbReference type="InterPro" id="IPR009081">
    <property type="entry name" value="PP-bd_ACP"/>
</dbReference>
<dbReference type="Gene3D" id="3.40.50.11460">
    <property type="match status" value="1"/>
</dbReference>
<feature type="region of interest" description="C-terminal hotdog fold" evidence="9">
    <location>
        <begin position="6610"/>
        <end position="6747"/>
    </location>
</feature>
<feature type="active site" description="Proton acceptor; for dehydratase activity" evidence="9">
    <location>
        <position position="4770"/>
    </location>
</feature>
<dbReference type="PANTHER" id="PTHR43775:SF51">
    <property type="entry name" value="INACTIVE PHENOLPHTHIOCEROL SYNTHESIS POLYKETIDE SYNTHASE TYPE I PKS1-RELATED"/>
    <property type="match status" value="1"/>
</dbReference>
<proteinExistence type="predicted"/>
<dbReference type="PROSITE" id="PS00606">
    <property type="entry name" value="KS3_1"/>
    <property type="match status" value="4"/>
</dbReference>
<dbReference type="Pfam" id="PF02801">
    <property type="entry name" value="Ketoacyl-synt_C"/>
    <property type="match status" value="4"/>
</dbReference>
<evidence type="ECO:0000256" key="1">
    <source>
        <dbReference type="ARBA" id="ARBA00001957"/>
    </source>
</evidence>
<dbReference type="SMART" id="SM00823">
    <property type="entry name" value="PKS_PP"/>
    <property type="match status" value="4"/>
</dbReference>
<feature type="domain" description="Ketosynthase family 3 (KS3)" evidence="11">
    <location>
        <begin position="3856"/>
        <end position="4282"/>
    </location>
</feature>
<dbReference type="SMART" id="SM00825">
    <property type="entry name" value="PKS_KS"/>
    <property type="match status" value="4"/>
</dbReference>
<dbReference type="Pfam" id="PF00109">
    <property type="entry name" value="ketoacyl-synt"/>
    <property type="match status" value="4"/>
</dbReference>
<evidence type="ECO:0000256" key="2">
    <source>
        <dbReference type="ARBA" id="ARBA00004792"/>
    </source>
</evidence>
<feature type="domain" description="PKS/mFAS DH" evidence="12">
    <location>
        <begin position="930"/>
        <end position="1207"/>
    </location>
</feature>
<dbReference type="CDD" id="cd08956">
    <property type="entry name" value="KR_3_FAS_SDR_x"/>
    <property type="match status" value="4"/>
</dbReference>
<feature type="region of interest" description="N-terminal hotdog fold" evidence="9">
    <location>
        <begin position="4738"/>
        <end position="4863"/>
    </location>
</feature>
<dbReference type="InterPro" id="IPR049552">
    <property type="entry name" value="PKS_DH_N"/>
</dbReference>
<dbReference type="Gene3D" id="3.40.50.720">
    <property type="entry name" value="NAD(P)-binding Rossmann-like Domain"/>
    <property type="match status" value="4"/>
</dbReference>
<dbReference type="Gene3D" id="3.10.129.110">
    <property type="entry name" value="Polyketide synthase dehydratase"/>
    <property type="match status" value="4"/>
</dbReference>
<feature type="domain" description="Carrier" evidence="10">
    <location>
        <begin position="3762"/>
        <end position="3837"/>
    </location>
</feature>
<dbReference type="InterPro" id="IPR042104">
    <property type="entry name" value="PKS_dehydratase_sf"/>
</dbReference>
<dbReference type="InterPro" id="IPR014031">
    <property type="entry name" value="Ketoacyl_synth_C"/>
</dbReference>
<dbReference type="Pfam" id="PF22953">
    <property type="entry name" value="SpnB_Rossmann"/>
    <property type="match status" value="4"/>
</dbReference>
<sequence length="7361" mass="771602">MADADQDKILDYLKRVTADLHQTRQRLREVESAEPEPIAIVGMSCRFPGGVESPEDLWELVAGGRDAISDFPTDRGWDIESLYDDDPDQEGTSYTREGGFLHDAGKFDAAFFGISPRETLGMDPQQRLLLETSWEAFERAGIDPATLRGSQAGVFIGTNGQTYPEILQQVPKGVEGYLMTGNAASVVSGRLSYTFGLEGPAVTVDTACSASLVALHLAVQALRNGECSLALTGGVTVMASPRSFVQFSRQRGLAPDGRCKPFADSADGTGWGEGVGMLLVERLSDARKNGHPVLAIVRGSAVNQDGASNGLTAPNGPSQQRVIRQALTNAGLTPAQVDVVEAHGTGTTLGDPIEAQALIATYGQNRPDGRPLYLGSVKSNFGHTQAAAGVAGVIKMVKAIEHGVLPQTLHVDQPSGNVDWSAGAVELLTEAREWPQTGQPRRAGISSFGVSGTNAHTVIEQPPAQDAAPDAETTPDAGAQPLPVLLSAQSAEALRAQAQRLVDRVTDDPALGLVDLAHSLATTRSALEHRAVLFPADRAGLLRELGALAHGEDSADTVQGVVGEGKTAFLFTGQGSQRAGMGKELYETYPVFAEALDAVCAQLDQHLARPLKDVLFGSDSEPLDQTAYTQPALFALEVALYRHLEQWGLIPDFLVGHSIGELAAAHVAGVFSLADACSLVVARGRLMQALPGGGAMIAIQAAEDEVGQLLTDRVNIAAINGPTSVVIAGDEDAALQIAAHFEAQGRKTKRLTVSHAFHSPHMDGMLAEFGTVAQGITYHPPVIPIVSNLTGASVSAEEICTPDYWIRHVREAVRFLDGIRYLESQNVTTYVELGPDGVLTALAQDCVTQPDAAFVPVLRAARPEARTLATAVAQAHAHGVPVTWAAVFAGRGGRRVELPTYAFQRELYWPEPPTAWVGDVTSAGLGSADHPLLGATVALADADGYLFTGRLSLATHPWLADHAVMDTVLLPGTAFVELAIRAGDHVGCELLEELTLEAPLVLPPHGGVQLQLAVGAPDGTGRRALTLYSRLEDEAWGEGTWIRHATGVLAPAARPEPFDLSEWPPRGATEVEVDGLYDYLVTSGFAYGPVFQGLKAAWQRGDEVFAEVRLPEQARTDADLFGLHPALLDAALHAVGIGSLLEETEHGRLPFSWSGVSLRAVGAAALRVRLSPAGRDTVAVALADDSGAPVASVDALLLRPVSPDQVRSHAARGAFYESLFRVDWTSTPLPATTTVAAGQWALLGDADSATIAGYAAALPTAAAYPDLAALGEALAAGAPTPQAVVVPFASGADNDTDTLPHAVRGALHRALELAQAWLADERFADSRLVFATQGAIATRADADVRDLTHAPLWGLVRSAQSENPDRFVLIDLDDQESSHRALPAALATGEPQLALRDGAVSVPRLTRILAEDDHHAPAIDPDGTALVTGATGTLGGLVARHLVAEHGVRHLLLTSRRGPEADGAAELVAELEELGAEVTLAACDAADRAALAALLAAVPAEHPLTAVVHTAGVLDDGVIDSLTPDRIDRVLPAKVDAALNLHELTRDLDLSAFVLFSAAAGTLGGPGQANYAAANAFLDALAQRRRSQGLAATALAWGLWAERSGMTGELGDADLQRITRAGVAALSSDEGLALLDTARALGDAALVPMHLDLASLRHADPSAVPALLRGLVRTPARRVVESGGAAPVGALAERLLRVDAAERDRQLVELVCAQVAVVLGYPGPEAVDAGRAFKELGFDSLTAVELRNRLGSATGVRLPATLVFDYPTPISLAAFLRTEILGADADTAAPVVAVAAADDDPIVIVGMSCRYPGGVTSPEELWRLVAGSVDAISEFPTDRGWNLDALYDEDPGRAGTSYTREGGFLHDAAQFDPAFFGINPREALAMDPHQRLLLETSWEAFERAGIDPASVRGSRTGVFAGVMYHDYLTRLPAVPEGLEGYLGTGSAGSVASGRVAYTLGLEGPAVTIDTACSSSLVALHLAAQALRNGECTLALAGGVTIMSTPDTFIDFSRQRGLATNGRCKSFSGDADGTGWSEGAGMLLVERLSDARRNGHPVLAVVRGTAVNQDGASNGLTAPNGPSQQRVIRQALANAGLSTADVDAVEAHGTGTTLGDPIEAQALLATYGQGRPEDQPLWLGSIKSNFGHTQAAAGVAGIIKMVMAMRHGVLPQTLHVDEPTPHVDWAAGAVSLLTEAREWPETGRPRRAGISSFGVSGTNAHTIIELPSEQPEPVTDGAVELPVLPLVLSGRTEDALTDQARRLLSHVEADTGLELPDLAYSLATTRSALERRAVVVAGDRQEFLRELAELAEGRGAVRGAVAEGKVAFLFTGQGSQRLGMGRELYEAYPVFAEALDAVCERFELPLMDALFGADGDLLDQTAYTQPALFAVEVALFRLVESWGLKPDFLSGHSIGELAAAHVAGVLSLDDACALVAARGRLMQELPGGGAMVAVQASEDEVTLTDGVSIAAINGPTSVVIAGDEDAALEIAASFEAQGRKTKRLTVSHAFHSPHMDGMLDAFREVAAGLTFNGPRIPIVSNLTGALVSAEEIGTPDFWVRHVREAVRFHDGIQALEALNVSTFIELGPDGVLTAMAQDCLADPDGKAFAAVLRDGRAEAGTLTTALAQAHVRGIAVDWAGYFAGTGAQRVDLPTYAFQRERYWLEAPAGWVGDVESAGLGQARHPLLGAAVPLADSDGVLFTGRLSLDTHPWLADHAVMGTVLLPGTAFVELAIRAGDQVDCDVLEELTLEAPLVLTEHQAVQLQVVVGSPDDAGRRPLDLYSRSQDAPADEPWTRNASGMLASGAARPSFALTEWPPSGAEAVETEGLYEHLASGGFAYGPVFQGLRAAWRRGDEVYAEVRLPDDRQSEAGHFGLHPALLDSALHGTFVQDGAEEQGRLPFSWRGVTLHAVGAGALRVRLAPTGTDGVSLELADVNGEPVASVANLTLRPVSADQLAGSRTAFHESLFRLDWATVPVAPATAGDWAVLDGAELTVPGTRYPNLAALRTAIDAGEAVPEYVFAARAASGTEDLAAAVRTTTHEALSLVKAWLDDERFERSRLVFVTQGAIATHTDADVRDVAHAPVWGLVRSAQSENPDRFVLADLDGDDSSYEALPGALACGEPQFAVRRGTVHAPRLGRVAATGSLVPPVGERAWRMDIQDKGTLENLTLVPCPEAAEPLAPGEVRVAVRAAGLNFRDVLNALGMYPGDAGLMGSEGAGVVVETGPGVTDLAPGDRVMGMLPGGFGPLVVADRRMIAPMPEGWTFAQAASVPIVFMTAYYALRDLADLKSGESLLVHAAAGGVGMAAVQLARHWGVEVFATASPAKWDTLRGLGLSDDRIASSRTLDFEETFRAASDGRGVDVVLDSLAREFVDASLRLLPRGGRFVEMGKTDVRDPEQVAAEHPGVTYQAFDLVEAGLDRIQEMLTELLELFERGALDPLPITAWDLRRAPDAFRYLSQARHVGKVVLTIPADWNPDGTVLITGGTGTLGGIVARHAVTERGARHLLLTSRRGAQAEGAAELAAELEELGARVTITACDAADREALASLLADIPAEHPLTAVVHTAGVLDDGVVGSLTPERVDRVLRPKVDAAANLHDLTRDLDLAAFVLYSSAAGTFGGAGQANYAAANVFLDTLAQHRQAQGLPGSSLAWGLWAEASGMTGELDETDKSRMTRSGVLGLSSAEALSLFDAAHQVGDALLVPMQLDLAPLRHADASMVPALLRGLVRAPARRAVEAGTATSGSSLVDRLVRLPEAERDQALLDLVRSQVAAVLGHASPDAVEASRAFKDLGFDSLTAVEFRNRLGGAAGLRLPATLVFDYPTPTALAAYLRDELLGSEAAAAVIQHAATAVDDDPIAIVAMSCRFPGDVRTPEDLWELLAEGRDGIAHLPSDRGWDTEALYDPDPDRPGTSYAREGGFFYDANHFDPAFFGINPREALAMDPQQRLLLETSWEAFERAGVDPTGLRGKQVGVFVGQMHNDYVSRLNVVPEGVEGYLGTGGSSSIASGRVSYTFGFEGPAVTVDTACSSSLVALHLAAQALRNGECTLALAGGVTIITTPEVFTEFSRQRGLAADGRCKPFAAAADGTAWGEGVGMLLVERLSDARRNGHPVLAVVRGTAVNQDGASNGLTAPNGPSQQRVIRQALANAGLSTADVDAVEAHGTGTTLGDPIEAQALLATYGQGRPEDQPLWLGSIKSNFGHTQAAAGVAGIIKMVMAMRHGVLPQTLHVDEPSPHVDWAAGAVSLLTEAREWPETGRPRRAGVSSFGMSGTNAHAIIEQPSVAQDERPDATRPSTVVPWALSAKSADALSGQADALRSRLELDPSLEPADIGYSLATGRAFFEHRAVVVAGDRQEFLRELAELAEGRGAVRGAVAEGKVAFLFTGQGSQRLGMGRELYEAYPVFAEALDAVCGRLELPLRDVLFGADGDLLDQTAYTQPALFAVEVALFRLVESWGLKPDFLSGHSIGELAAAHVAGVLSLDDACALVAARGRLMQELPGGGAMVAVQAAEDEVTLTDGVSIAAINGPTSVVIAGDEDAALEIAAAFEAQGRKTKRLTVSHAFHSPHMDGMLDAFREVAAGLTFNAPRIPIVSNLTGALVSAEEITAPDFWVRHVREAVRFHDGIQALETHGVTTYIELGPDGVLSAMAQDCVTNEDAAFVPVLRDGRAEARTLATALGQAHVRGAAVDWEAYFSGTGARRVDLPTYAFQRQLFWLDAGSAGGDVSSAGLGAADHPLLGAAVELPDSDGVVLTGRLSLQTHPWLADHAVMDSVLLPGTAFVELALRAGDQVGCDYLDELTLEAPLVLPERGGVQLRLSLGAADEAGRRALTMHSRAEHASSDEPWLRHASGVLAEGAPTASFELDVWPPEGAQAVEVEGLYDGLAASGFGYGPVFQGLKAAWRHGDEVFAEVRLAEDAEAEAARFVLHPALLDSALHALGLRAADEPGQGRLPFSWSGVSVHAVGATALRVRLRPAATGDVSLTIADATGVAVASVESLALRTVSPEQLGAARGGGHGDALFRVDWTALALPAEPVAYDDRWALLGDESAGLPVRGYADLAALDTALESGVSVPETVFVSLPTSDLERASAVHTATSAALELLRSWLGDERFADSRLVFITRGAVATRADADVRDLVHAPVWGLVRSAQSENPDRFVLVDLDDQEASCTALPAALATGEPQLALREGSVRVPRLARATADTAVAEWDPQGTVLITGASGTLGGLFARHLVSERGVRRLLLVSRRGATSELTAELERLGATVTSAACDVADREALAEVLAAIPAEHPLTGVVHAAGVLDDGVIGSLTAERIERVLRPKVDAAWNLHELTRDLELSAFVLFSSAAGVFGGAGQGNYAAANTFLDALAQHRRAQGVPALSLAWGLWDEAGGMGAELAEADRGRISRGGISALSAETGLALFDLAQTAADAQLVPIPLDMAALRAQASSGMLPSLLRGLVRTPTRRTATATDAVPSGALAQRLAGLSADEQDAALLELVRSQVASVLGHTSADAVEAGRAFKELGFDSLTSVELRNRLNTATGVRLPATLVFDYPTAGAVAEYLRSEVLGVETAVAAPTPMLAVADDDPIAIIGMSCRYPGGVETPEDLWRLVVGGGDAISEFPQGRGWDLESLYDPDPDGKGTSYTREGGFLHDAGQFDPAFFGISPREAVAMDPQQRLLLETTWEAFERAGIDPTTMRGSRTGVFAGIMYHDYATRITSVPDGVEGYLGTGNSGSIASGRVSYAFGLEGPAVTVDTACSSSLVALHWAIQALRNGECSMALAGGVTVMSTPGTFTEFSRQRGLAADGRIKSFAAAADGTSWSEGAGMLLVERLSDARKNGHPVLAVVRGSAINQDGASNGLTAPNGPSQQRVIRQALASAGLASSQIDVVEAHGTGTTLGDPIEAQALLATYGRERDEHQPLWLGSIKSNMGHTQAAAGVAGIIKMVMAMRHGVLPRTLHVDEPTPHVDWAAGAVSLLTEARQWPETGRPRRAAVSSFGISGTNAHTILEQPPADEHEAGTTVTPPVHTWTLSAKSDEALRAQAERLRSRVETESNLELADVGYSLATGRSVFDHRAVVTAADRDGFLRGLAALAEGGVTTGLTQGTVAEGKVAFLFTGQGSQRLGMGRELYEAYPAFAEALDAVCDGFDLPLRDVLFGSDGGVLDQTGYTQPALFAVEVALFRLVESWGLKPDFVSGHSIGELAAAHVAGVLSLDDACALVAARGRLMQELPGGGAMVAVQAAEDEVTLTDGVSIAAINGPSSVVIAGDEAEVLEIAAGFEAQGRKTKRLTVSHAFHSPHTDGMLADFRKVAEGLRYAAPRIPVVSNLTGGVVSAEEIGSADFWVRHVREAVRFLDGVRALEAAGVRTFVELGPDGVLSAMAQDCVTSEGATFVPVLRGGRPEAETLTAALAGAYVRGVPVDWQAYFAGSGARRMELPTYPFQREWYWLNSAAPQAGPGDAAGLGLGATDHPLLGAAVELPDAEGFLFTGRLSLDTHPWLADHAVMDAVLLPGTAFVEMALRAGEQAGCEHIEELTLEAPLILPERGGVQLRLSLGAADESGRRSLTLHSRSEQASADEPWLRHATGALGERESEASFDFGVWPPQDAEAVTVDGLYEGLAAAGFAYGPVFQGLRAAWRRGDEVFAEVGLPEGAEEDAFGLHPALLDAVLHGIGLGELVEDTGQGRLPFSWSGVSLYAVGAATVRVRLASAGRDAVALEIADSAGAPVASVDALALRSVSPERLGGGRGVPADSLFRVEWTPVTVTQGAEPDGGWTVIGAGDLAELDSVPGTVVVDGLTSAATGSAEDVHGAVHRALELVQSWLADERFADARLVFVTHGVADLAGSAMRGLVRSAQSENPGRFALVDVDGAEVSRELLAAAVASGEPEVAVRGDRVEVPRLARAVADGEESSFAEDGTVLITGASGQLGGVFARHLVAERGVRQLLLVSRRGAEAAGAAELTADLYDLGAEVTWAACDLADREALAGVLAAVPAEHPLTGVVHTAGVLDDGVIGSLTEERIDRVLRPKVDAAWNLHELTQDVDLSAFVLFSSAAGVFGGAGQGNYAAANSFLDALAEHRRSRGLAASSLAWGLWSTGMADELDAADVERLNRGGVAALSVADGVALFDAAGRAGEALLVPMRLDMAGLRVQAGSGMLPPLLRGLVRTPTRRATAAAAATGGESALLARLAGLSAAEQDAVLLELVCTHVAAVLGYAGPEAVDPGRSFSEVGFDSLTAVELRNRLNAATGVRLPATLIFDYPTPTALVRFLREEILQDGLAAVTPLLAELDKLEASLAVALPDDDGRSRITARLQALLAKWSEARGPEDTADAADVADELETATDDDLFDFIGKEFGIS</sequence>
<feature type="active site" description="Proton acceptor; for dehydratase activity" evidence="9">
    <location>
        <position position="6505"/>
    </location>
</feature>
<keyword evidence="5" id="KW-0808">Transferase</keyword>